<evidence type="ECO:0000256" key="10">
    <source>
        <dbReference type="HAMAP-Rule" id="MF_01102"/>
    </source>
</evidence>
<feature type="domain" description="MnmC-like methyltransferase" evidence="12">
    <location>
        <begin position="114"/>
        <end position="248"/>
    </location>
</feature>
<dbReference type="Gene3D" id="3.30.9.10">
    <property type="entry name" value="D-Amino Acid Oxidase, subunit A, domain 2"/>
    <property type="match status" value="1"/>
</dbReference>
<dbReference type="PATRIC" id="fig|45070.6.peg.1714"/>
<dbReference type="GO" id="GO:0032259">
    <property type="term" value="P:methylation"/>
    <property type="evidence" value="ECO:0007669"/>
    <property type="project" value="UniProtKB-KW"/>
</dbReference>
<keyword evidence="6 10" id="KW-0819">tRNA processing</keyword>
<dbReference type="InterPro" id="IPR006076">
    <property type="entry name" value="FAD-dep_OxRdtase"/>
</dbReference>
<evidence type="ECO:0000256" key="7">
    <source>
        <dbReference type="ARBA" id="ARBA00022827"/>
    </source>
</evidence>
<keyword evidence="7 10" id="KW-0274">FAD</keyword>
<dbReference type="GO" id="GO:0002097">
    <property type="term" value="P:tRNA wobble base modification"/>
    <property type="evidence" value="ECO:0007669"/>
    <property type="project" value="UniProtKB-UniRule"/>
</dbReference>
<dbReference type="Gene3D" id="3.50.50.60">
    <property type="entry name" value="FAD/NAD(P)-binding domain"/>
    <property type="match status" value="1"/>
</dbReference>
<dbReference type="Gene3D" id="3.40.50.150">
    <property type="entry name" value="Vaccinia Virus protein VP39"/>
    <property type="match status" value="1"/>
</dbReference>
<evidence type="ECO:0000313" key="13">
    <source>
        <dbReference type="EMBL" id="KTD36652.1"/>
    </source>
</evidence>
<proteinExistence type="inferred from homology"/>
<keyword evidence="3 10" id="KW-0285">Flavoprotein</keyword>
<keyword evidence="5 10" id="KW-0949">S-adenosyl-L-methionine</keyword>
<keyword evidence="8 10" id="KW-0560">Oxidoreductase</keyword>
<dbReference type="EC" id="2.1.1.61" evidence="10"/>
<keyword evidence="14" id="KW-1185">Reference proteome</keyword>
<dbReference type="InterPro" id="IPR047785">
    <property type="entry name" value="tRNA_MNMC2"/>
</dbReference>
<dbReference type="OrthoDB" id="9786494at2"/>
<dbReference type="InterPro" id="IPR023032">
    <property type="entry name" value="tRNA_MAMT_biosynth_bifunc_MnmC"/>
</dbReference>
<protein>
    <recommendedName>
        <fullName evidence="10">tRNA 5-methylaminomethyl-2-thiouridine biosynthesis bifunctional protein MnmC</fullName>
        <shortName evidence="10">tRNA mnm(5)s(2)U biosynthesis bifunctional protein</shortName>
    </recommendedName>
    <domain>
        <recommendedName>
            <fullName evidence="10">tRNA (mnm(5)s(2)U34)-methyltransferase</fullName>
            <ecNumber evidence="10">2.1.1.61</ecNumber>
        </recommendedName>
    </domain>
    <domain>
        <recommendedName>
            <fullName evidence="10">FAD-dependent cmnm(5)s(2)U34 oxidoreductase</fullName>
            <ecNumber evidence="10">1.5.-.-</ecNumber>
        </recommendedName>
    </domain>
</protein>
<dbReference type="GO" id="GO:0005737">
    <property type="term" value="C:cytoplasm"/>
    <property type="evidence" value="ECO:0007669"/>
    <property type="project" value="UniProtKB-SubCell"/>
</dbReference>
<evidence type="ECO:0000256" key="9">
    <source>
        <dbReference type="ARBA" id="ARBA00023268"/>
    </source>
</evidence>
<dbReference type="HAMAP" id="MF_01102">
    <property type="entry name" value="MnmC"/>
    <property type="match status" value="1"/>
</dbReference>
<dbReference type="NCBIfam" id="TIGR03197">
    <property type="entry name" value="MnmC_Cterm"/>
    <property type="match status" value="1"/>
</dbReference>
<dbReference type="GO" id="GO:0016645">
    <property type="term" value="F:oxidoreductase activity, acting on the CH-NH group of donors"/>
    <property type="evidence" value="ECO:0007669"/>
    <property type="project" value="InterPro"/>
</dbReference>
<dbReference type="Proteomes" id="UP000054725">
    <property type="component" value="Unassembled WGS sequence"/>
</dbReference>
<keyword evidence="2 10" id="KW-0489">Methyltransferase</keyword>
<feature type="domain" description="FAD dependent oxidoreductase" evidence="11">
    <location>
        <begin position="278"/>
        <end position="631"/>
    </location>
</feature>
<dbReference type="PANTHER" id="PTHR13847:SF283">
    <property type="entry name" value="TRNA 5-METHYLAMINOMETHYL-2-THIOURIDINE BIOSYNTHESIS BIFUNCTIONAL PROTEIN MNMC"/>
    <property type="match status" value="1"/>
</dbReference>
<dbReference type="GO" id="GO:0050660">
    <property type="term" value="F:flavin adenine dinucleotide binding"/>
    <property type="evidence" value="ECO:0007669"/>
    <property type="project" value="UniProtKB-UniRule"/>
</dbReference>
<sequence>MSNPFVPIETANLLWCDGLPFSQSFADIYFSKENGLAETRHVFIDGNKLIERWQNLSNESFLIAETGFGSGLNFLLTWSLWLEFAPKNARLHFFSCEKYPLTKDDLARCLNLWPELKEQANEFIESYPVLTPGFHHLQFEQGRINLTLMLGDATTCFQQLLICGDVELEPKLRSNSIDAWFLDGFAPAKNPAMWSTDLLQIIALLSKQGSTLATFSAAAAVKKNLQAVGFQVEKIKGFGAKRDMLTAQFQEVSFANRKLRSTPWHAARVLPLATKTAIVLGGGLAGCYTAHALAKRGWQVSLIDANNRVGQGASGNRQAVLYPKLSAYHSPLTQFMLSAFLFASSQYQQLLKKQPIGQLSGLLQFAFNERERAAQDSLSQWLAAYPELGKLVDAQQASAITGIELAAGGLFIPKSGWIDSQALCELLHQTPGIRRIPDTFVSELIFKEGKWQAGEYSAEILVIANGYQAKQFIQTEHLPLKTISGQMTMIASNKHSTKLKIPLCADGHVLPEHEGLHAIGASYHLESLNKESNFADDIANLNKLTKIPALISWTDEIKNNWTGIRAATTDYMPLVGAVPDSERFSSRFSSLATNSKRWIAEAGLYYPGLFLCTGFGSRGLTTIPLCAEWLASHINNDPSFITRSMTQSLSPARFLLKTIIKNLK</sequence>
<comment type="catalytic activity">
    <reaction evidence="10">
        <text>5-aminomethyl-2-thiouridine(34) in tRNA + S-adenosyl-L-methionine = 5-methylaminomethyl-2-thiouridine(34) in tRNA + S-adenosyl-L-homocysteine + H(+)</text>
        <dbReference type="Rhea" id="RHEA:19569"/>
        <dbReference type="Rhea" id="RHEA-COMP:10195"/>
        <dbReference type="Rhea" id="RHEA-COMP:10197"/>
        <dbReference type="ChEBI" id="CHEBI:15378"/>
        <dbReference type="ChEBI" id="CHEBI:57856"/>
        <dbReference type="ChEBI" id="CHEBI:59789"/>
        <dbReference type="ChEBI" id="CHEBI:74454"/>
        <dbReference type="ChEBI" id="CHEBI:74455"/>
        <dbReference type="EC" id="2.1.1.61"/>
    </reaction>
</comment>
<comment type="similarity">
    <text evidence="10">In the C-terminal section; belongs to the DAO family.</text>
</comment>
<evidence type="ECO:0000259" key="11">
    <source>
        <dbReference type="Pfam" id="PF01266"/>
    </source>
</evidence>
<keyword evidence="4 10" id="KW-0808">Transferase</keyword>
<dbReference type="RefSeq" id="WP_058504627.1">
    <property type="nucleotide sequence ID" value="NZ_CAAAIF010000006.1"/>
</dbReference>
<dbReference type="InterPro" id="IPR029063">
    <property type="entry name" value="SAM-dependent_MTases_sf"/>
</dbReference>
<feature type="region of interest" description="FAD-dependent cmnm(5)s(2)U34 oxidoreductase" evidence="10">
    <location>
        <begin position="280"/>
        <end position="664"/>
    </location>
</feature>
<dbReference type="InterPro" id="IPR036188">
    <property type="entry name" value="FAD/NAD-bd_sf"/>
</dbReference>
<feature type="region of interest" description="tRNA (mnm(5)s(2)U34)-methyltransferase" evidence="10">
    <location>
        <begin position="1"/>
        <end position="250"/>
    </location>
</feature>
<accession>A0A0W0WWG5</accession>
<dbReference type="NCBIfam" id="NF002481">
    <property type="entry name" value="PRK01747.1-2"/>
    <property type="match status" value="1"/>
</dbReference>
<reference evidence="13 14" key="1">
    <citation type="submission" date="2015-11" db="EMBL/GenBank/DDBJ databases">
        <title>Genomic analysis of 38 Legionella species identifies large and diverse effector repertoires.</title>
        <authorList>
            <person name="Burstein D."/>
            <person name="Amaro F."/>
            <person name="Zusman T."/>
            <person name="Lifshitz Z."/>
            <person name="Cohen O."/>
            <person name="Gilbert J.A."/>
            <person name="Pupko T."/>
            <person name="Shuman H.A."/>
            <person name="Segal G."/>
        </authorList>
    </citation>
    <scope>NUCLEOTIDE SEQUENCE [LARGE SCALE GENOMIC DNA]</scope>
    <source>
        <strain evidence="13 14">ATCC 49506</strain>
    </source>
</reference>
<evidence type="ECO:0000256" key="6">
    <source>
        <dbReference type="ARBA" id="ARBA00022694"/>
    </source>
</evidence>
<organism evidence="13 14">
    <name type="scientific">Legionella nautarum</name>
    <dbReference type="NCBI Taxonomy" id="45070"/>
    <lineage>
        <taxon>Bacteria</taxon>
        <taxon>Pseudomonadati</taxon>
        <taxon>Pseudomonadota</taxon>
        <taxon>Gammaproteobacteria</taxon>
        <taxon>Legionellales</taxon>
        <taxon>Legionellaceae</taxon>
        <taxon>Legionella</taxon>
    </lineage>
</organism>
<name>A0A0W0WWG5_9GAMM</name>
<comment type="subcellular location">
    <subcellularLocation>
        <location evidence="10">Cytoplasm</location>
    </subcellularLocation>
</comment>
<comment type="similarity">
    <text evidence="10">In the N-terminal section; belongs to the methyltransferase superfamily. tRNA (mnm(5)s(2)U34)-methyltransferase family.</text>
</comment>
<dbReference type="InterPro" id="IPR017610">
    <property type="entry name" value="tRNA_S-uridine_synth_MnmC_C"/>
</dbReference>
<keyword evidence="1 10" id="KW-0963">Cytoplasm</keyword>
<evidence type="ECO:0000313" key="14">
    <source>
        <dbReference type="Proteomes" id="UP000054725"/>
    </source>
</evidence>
<dbReference type="STRING" id="45070.Lnau_1636"/>
<evidence type="ECO:0000256" key="5">
    <source>
        <dbReference type="ARBA" id="ARBA00022691"/>
    </source>
</evidence>
<comment type="function">
    <text evidence="10">Catalyzes the last two steps in the biosynthesis of 5-methylaminomethyl-2-thiouridine (mnm(5)s(2)U) at the wobble position (U34) in tRNA. Catalyzes the FAD-dependent demodification of cmnm(5)s(2)U34 to nm(5)s(2)U34, followed by the transfer of a methyl group from S-adenosyl-L-methionine to nm(5)s(2)U34, to form mnm(5)s(2)U34.</text>
</comment>
<dbReference type="Pfam" id="PF05430">
    <property type="entry name" value="Methyltransf_30"/>
    <property type="match status" value="1"/>
</dbReference>
<dbReference type="AlphaFoldDB" id="A0A0W0WWG5"/>
<evidence type="ECO:0000256" key="2">
    <source>
        <dbReference type="ARBA" id="ARBA00022603"/>
    </source>
</evidence>
<dbReference type="InterPro" id="IPR008471">
    <property type="entry name" value="MnmC-like_methylTransf"/>
</dbReference>
<evidence type="ECO:0000256" key="3">
    <source>
        <dbReference type="ARBA" id="ARBA00022630"/>
    </source>
</evidence>
<evidence type="ECO:0000259" key="12">
    <source>
        <dbReference type="Pfam" id="PF05430"/>
    </source>
</evidence>
<dbReference type="EC" id="1.5.-.-" evidence="10"/>
<dbReference type="EMBL" id="LNYO01000013">
    <property type="protein sequence ID" value="KTD36652.1"/>
    <property type="molecule type" value="Genomic_DNA"/>
</dbReference>
<keyword evidence="9 10" id="KW-0511">Multifunctional enzyme</keyword>
<gene>
    <name evidence="10" type="primary">mnmC</name>
    <name evidence="13" type="ORF">Lnau_1636</name>
</gene>
<evidence type="ECO:0000256" key="1">
    <source>
        <dbReference type="ARBA" id="ARBA00022490"/>
    </source>
</evidence>
<evidence type="ECO:0000256" key="8">
    <source>
        <dbReference type="ARBA" id="ARBA00023002"/>
    </source>
</evidence>
<dbReference type="GO" id="GO:0004808">
    <property type="term" value="F:tRNA (5-methylaminomethyl-2-thiouridylate)(34)-methyltransferase activity"/>
    <property type="evidence" value="ECO:0007669"/>
    <property type="project" value="UniProtKB-EC"/>
</dbReference>
<comment type="cofactor">
    <cofactor evidence="10">
        <name>FAD</name>
        <dbReference type="ChEBI" id="CHEBI:57692"/>
    </cofactor>
</comment>
<dbReference type="SUPFAM" id="SSF51905">
    <property type="entry name" value="FAD/NAD(P)-binding domain"/>
    <property type="match status" value="1"/>
</dbReference>
<comment type="caution">
    <text evidence="13">The sequence shown here is derived from an EMBL/GenBank/DDBJ whole genome shotgun (WGS) entry which is preliminary data.</text>
</comment>
<evidence type="ECO:0000256" key="4">
    <source>
        <dbReference type="ARBA" id="ARBA00022679"/>
    </source>
</evidence>
<dbReference type="NCBIfam" id="NF033855">
    <property type="entry name" value="tRNA_MNMC2"/>
    <property type="match status" value="1"/>
</dbReference>
<dbReference type="PANTHER" id="PTHR13847">
    <property type="entry name" value="SARCOSINE DEHYDROGENASE-RELATED"/>
    <property type="match status" value="1"/>
</dbReference>
<dbReference type="Pfam" id="PF01266">
    <property type="entry name" value="DAO"/>
    <property type="match status" value="1"/>
</dbReference>